<sequence>MLSISADSSSSVAGRSPHKLVKKRGWVVAISAYAG</sequence>
<accession>A0A192CMR0</accession>
<organism evidence="1 2">
    <name type="scientific">Escherichia coli O25b:H4</name>
    <dbReference type="NCBI Taxonomy" id="941280"/>
    <lineage>
        <taxon>Bacteria</taxon>
        <taxon>Pseudomonadati</taxon>
        <taxon>Pseudomonadota</taxon>
        <taxon>Gammaproteobacteria</taxon>
        <taxon>Enterobacterales</taxon>
        <taxon>Enterobacteriaceae</taxon>
        <taxon>Escherichia</taxon>
    </lineage>
</organism>
<proteinExistence type="predicted"/>
<reference evidence="1 2" key="1">
    <citation type="submission" date="2016-03" db="EMBL/GenBank/DDBJ databases">
        <title>Genome Sequence and Comparative Pathogenic Determinants of Uropathogenic Escherichia coli O25b:H4, a Clinical Isolate from Saudi Arabia.</title>
        <authorList>
            <person name="Alyamani E.A.J."/>
            <person name="Khiyami M.A."/>
            <person name="Booq R.Y."/>
            <person name="Bahwerth F.S."/>
            <person name="Vaisvil B."/>
            <person name="Schmitt D.P."/>
            <person name="Kapatral V."/>
        </authorList>
    </citation>
    <scope>NUCLEOTIDE SEQUENCE [LARGE SCALE GENOMIC DNA]</scope>
    <source>
        <strain evidence="1 2">O25b:H4</strain>
    </source>
</reference>
<gene>
    <name evidence="1" type="ORF">WLH_05894</name>
</gene>
<dbReference type="AlphaFoldDB" id="A0A192CMR0"/>
<dbReference type="Proteomes" id="UP000183316">
    <property type="component" value="Extrachromosomal Element unnamed1"/>
</dbReference>
<dbReference type="EMBL" id="CP015087">
    <property type="protein sequence ID" value="ANK07155.1"/>
    <property type="molecule type" value="Genomic_DNA"/>
</dbReference>
<protein>
    <submittedName>
        <fullName evidence="1">Uncharacterized protein</fullName>
    </submittedName>
</protein>
<evidence type="ECO:0000313" key="1">
    <source>
        <dbReference type="EMBL" id="ANK07155.1"/>
    </source>
</evidence>
<name>A0A192CMR0_ECO25</name>
<evidence type="ECO:0000313" key="2">
    <source>
        <dbReference type="Proteomes" id="UP000183316"/>
    </source>
</evidence>